<organism evidence="1">
    <name type="scientific">uncultured Caudovirales phage</name>
    <dbReference type="NCBI Taxonomy" id="2100421"/>
    <lineage>
        <taxon>Viruses</taxon>
        <taxon>Duplodnaviria</taxon>
        <taxon>Heunggongvirae</taxon>
        <taxon>Uroviricota</taxon>
        <taxon>Caudoviricetes</taxon>
        <taxon>Peduoviridae</taxon>
        <taxon>Maltschvirus</taxon>
        <taxon>Maltschvirus maltsch</taxon>
    </lineage>
</organism>
<name>A0A6J5NLW8_9CAUD</name>
<accession>A0A6J5NLW8</accession>
<evidence type="ECO:0008006" key="2">
    <source>
        <dbReference type="Google" id="ProtNLM"/>
    </source>
</evidence>
<reference evidence="1" key="1">
    <citation type="submission" date="2020-04" db="EMBL/GenBank/DDBJ databases">
        <authorList>
            <person name="Chiriac C."/>
            <person name="Salcher M."/>
            <person name="Ghai R."/>
            <person name="Kavagutti S V."/>
        </authorList>
    </citation>
    <scope>NUCLEOTIDE SEQUENCE</scope>
</reference>
<dbReference type="EMBL" id="LR796697">
    <property type="protein sequence ID" value="CAB4160389.1"/>
    <property type="molecule type" value="Genomic_DNA"/>
</dbReference>
<sequence length="627" mass="69638">METKKDISYIGKDFGQFKKNLIDFTKQYFPNTYTDFNDASPGMLFVELSSYVGDVLSFYADSNLRESFLDQAVEQANIYDLAKALGYKPKTAMPAYVTLDVFQVVPAIGSGANVIPDYNYALSIQPGMRVKPASGNTSIFRTLDSINFAYSSSYDTTDVTIYDVDPSTKTPTYFLLKKKAKAVSGEVKTQTFSFGSPLPYDKILLNDTNIIEIISVTETDGDNWYEVPYLAQDTIFEAVPNLVENDPDLAQYRSAAPSLLKLKKTAKRFVTKLRSDNRMEIQFGAGISDNNDEEIVPNPDNVGNGLSGVRRTVDIDIDPANFLYTRTYGQAPSNTTLTITYVVSNGITENVSANILTVLDRITYNDDINSTNSGAMVNFVKTTVAVTNPDPATGAKSSESLTDIKNNAMSNFATQNRLVTKEDYIIRTYSMPAKFGSVAKAYIVPDDQISQQDATTNRIANPLAMNLYVLGFNETKQLISCNQAIKENLKTYLGYYRILTDAVNIKDAFIINVGIDFEITTLPNYNSNEVLLKCTNAVKSLFDIDKWQINQPIIKSDILTTLANVKGVQNVIGVKFLNLYDTDFGYSGNVYDLESATRNGVIYPSLDPSIFELKFPNQDIRGRVVSY</sequence>
<evidence type="ECO:0000313" key="1">
    <source>
        <dbReference type="EMBL" id="CAB4160389.1"/>
    </source>
</evidence>
<proteinExistence type="predicted"/>
<protein>
    <recommendedName>
        <fullName evidence="2">Baseplate wedge subunit</fullName>
    </recommendedName>
</protein>
<gene>
    <name evidence="1" type="ORF">UFOVP723_163</name>
</gene>